<organism evidence="2 3">
    <name type="scientific">Edaphochlamys debaryana</name>
    <dbReference type="NCBI Taxonomy" id="47281"/>
    <lineage>
        <taxon>Eukaryota</taxon>
        <taxon>Viridiplantae</taxon>
        <taxon>Chlorophyta</taxon>
        <taxon>core chlorophytes</taxon>
        <taxon>Chlorophyceae</taxon>
        <taxon>CS clade</taxon>
        <taxon>Chlamydomonadales</taxon>
        <taxon>Chlamydomonadales incertae sedis</taxon>
        <taxon>Edaphochlamys</taxon>
    </lineage>
</organism>
<evidence type="ECO:0000313" key="2">
    <source>
        <dbReference type="EMBL" id="KAG2497486.1"/>
    </source>
</evidence>
<proteinExistence type="predicted"/>
<reference evidence="2" key="1">
    <citation type="journal article" date="2020" name="bioRxiv">
        <title>Comparative genomics of Chlamydomonas.</title>
        <authorList>
            <person name="Craig R.J."/>
            <person name="Hasan A.R."/>
            <person name="Ness R.W."/>
            <person name="Keightley P.D."/>
        </authorList>
    </citation>
    <scope>NUCLEOTIDE SEQUENCE</scope>
    <source>
        <strain evidence="2">CCAP 11/70</strain>
    </source>
</reference>
<keyword evidence="3" id="KW-1185">Reference proteome</keyword>
<gene>
    <name evidence="2" type="ORF">HYH03_004639</name>
</gene>
<dbReference type="AlphaFoldDB" id="A0A836C203"/>
<sequence>MLHRRKPKTQEEPVLVGSPHQDANFIKRAAPVPKQRLPSARGGSPVPTRPVPKTTGVAVPHVNYCQDAACDVESSTAAQDLPFCHSGLKTKQTKAVEEVGSSQA</sequence>
<name>A0A836C203_9CHLO</name>
<accession>A0A836C203</accession>
<feature type="region of interest" description="Disordered" evidence="1">
    <location>
        <begin position="1"/>
        <end position="54"/>
    </location>
</feature>
<evidence type="ECO:0000313" key="3">
    <source>
        <dbReference type="Proteomes" id="UP000612055"/>
    </source>
</evidence>
<dbReference type="EMBL" id="JAEHOE010000014">
    <property type="protein sequence ID" value="KAG2497486.1"/>
    <property type="molecule type" value="Genomic_DNA"/>
</dbReference>
<comment type="caution">
    <text evidence="2">The sequence shown here is derived from an EMBL/GenBank/DDBJ whole genome shotgun (WGS) entry which is preliminary data.</text>
</comment>
<protein>
    <submittedName>
        <fullName evidence="2">Uncharacterized protein</fullName>
    </submittedName>
</protein>
<evidence type="ECO:0000256" key="1">
    <source>
        <dbReference type="SAM" id="MobiDB-lite"/>
    </source>
</evidence>
<dbReference type="Proteomes" id="UP000612055">
    <property type="component" value="Unassembled WGS sequence"/>
</dbReference>